<dbReference type="InterPro" id="IPR036179">
    <property type="entry name" value="Ig-like_dom_sf"/>
</dbReference>
<evidence type="ECO:0000313" key="4">
    <source>
        <dbReference type="EMBL" id="KAE8290290.1"/>
    </source>
</evidence>
<keyword evidence="2" id="KW-0391">Immunity</keyword>
<organism evidence="4 5">
    <name type="scientific">Larimichthys crocea</name>
    <name type="common">Large yellow croaker</name>
    <name type="synonym">Pseudosciaena crocea</name>
    <dbReference type="NCBI Taxonomy" id="215358"/>
    <lineage>
        <taxon>Eukaryota</taxon>
        <taxon>Metazoa</taxon>
        <taxon>Chordata</taxon>
        <taxon>Craniata</taxon>
        <taxon>Vertebrata</taxon>
        <taxon>Euteleostomi</taxon>
        <taxon>Actinopterygii</taxon>
        <taxon>Neopterygii</taxon>
        <taxon>Teleostei</taxon>
        <taxon>Neoteleostei</taxon>
        <taxon>Acanthomorphata</taxon>
        <taxon>Eupercaria</taxon>
        <taxon>Sciaenidae</taxon>
        <taxon>Larimichthys</taxon>
    </lineage>
</organism>
<evidence type="ECO:0000256" key="1">
    <source>
        <dbReference type="ARBA" id="ARBA00022729"/>
    </source>
</evidence>
<proteinExistence type="predicted"/>
<dbReference type="PROSITE" id="PS50835">
    <property type="entry name" value="IG_LIKE"/>
    <property type="match status" value="1"/>
</dbReference>
<keyword evidence="5" id="KW-1185">Reference proteome</keyword>
<gene>
    <name evidence="4" type="ORF">D5F01_LYC12012</name>
</gene>
<dbReference type="InterPro" id="IPR007110">
    <property type="entry name" value="Ig-like_dom"/>
</dbReference>
<dbReference type="SUPFAM" id="SSF48726">
    <property type="entry name" value="Immunoglobulin"/>
    <property type="match status" value="3"/>
</dbReference>
<dbReference type="GO" id="GO:0002376">
    <property type="term" value="P:immune system process"/>
    <property type="evidence" value="ECO:0007669"/>
    <property type="project" value="UniProtKB-KW"/>
</dbReference>
<dbReference type="EMBL" id="REGW02000011">
    <property type="protein sequence ID" value="KAE8290290.1"/>
    <property type="molecule type" value="Genomic_DNA"/>
</dbReference>
<comment type="caution">
    <text evidence="4">The sequence shown here is derived from an EMBL/GenBank/DDBJ whole genome shotgun (WGS) entry which is preliminary data.</text>
</comment>
<dbReference type="GO" id="GO:0007166">
    <property type="term" value="P:cell surface receptor signaling pathway"/>
    <property type="evidence" value="ECO:0007669"/>
    <property type="project" value="TreeGrafter"/>
</dbReference>
<dbReference type="AlphaFoldDB" id="A0A6G0IFT2"/>
<accession>A0A6G0IFT2</accession>
<reference evidence="4 5" key="1">
    <citation type="submission" date="2019-07" db="EMBL/GenBank/DDBJ databases">
        <title>Chromosome genome assembly for large yellow croaker.</title>
        <authorList>
            <person name="Xiao S."/>
        </authorList>
    </citation>
    <scope>NUCLEOTIDE SEQUENCE [LARGE SCALE GENOMIC DNA]</scope>
    <source>
        <strain evidence="4">JMULYC20181020</strain>
        <tissue evidence="4">Muscle</tissue>
    </source>
</reference>
<dbReference type="PANTHER" id="PTHR23268:SF102">
    <property type="entry name" value="IMMUNOGLOBULIN V-SET DOMAIN-CONTAINING PROTEIN"/>
    <property type="match status" value="1"/>
</dbReference>
<dbReference type="InterPro" id="IPR013783">
    <property type="entry name" value="Ig-like_fold"/>
</dbReference>
<keyword evidence="1" id="KW-0732">Signal</keyword>
<dbReference type="Gene3D" id="2.60.40.10">
    <property type="entry name" value="Immunoglobulins"/>
    <property type="match status" value="3"/>
</dbReference>
<dbReference type="Proteomes" id="UP000424527">
    <property type="component" value="Unassembled WGS sequence"/>
</dbReference>
<evidence type="ECO:0000256" key="2">
    <source>
        <dbReference type="ARBA" id="ARBA00022859"/>
    </source>
</evidence>
<dbReference type="InterPro" id="IPR050413">
    <property type="entry name" value="TCR_beta_variable"/>
</dbReference>
<sequence length="226" mass="25546">MNCSHTKDMTHSQMYWYRQRPGETMTLIVYTAVGVQPDYGRAPETKYSAKKEKAESGALTVNDLQPEDSGVCLSVQVHQTPPALLRRPGDKVQLVCSHEKTDYYLMYWYQKSPGDRALKRACLGVEVRQSASDLITKPGDKVQIFCTHDKTDYRLMLWYQQSPGDTAMKLIGYLYFKTVTMENLYEKQFNISGDLGGNTAKNGSLVFQTSGFEHSAVYYCAASEAQ</sequence>
<dbReference type="SMART" id="SM00406">
    <property type="entry name" value="IGv"/>
    <property type="match status" value="2"/>
</dbReference>
<feature type="domain" description="Ig-like" evidence="3">
    <location>
        <begin position="113"/>
        <end position="226"/>
    </location>
</feature>
<dbReference type="PANTHER" id="PTHR23268">
    <property type="entry name" value="T-CELL RECEPTOR BETA CHAIN"/>
    <property type="match status" value="1"/>
</dbReference>
<dbReference type="Pfam" id="PF07686">
    <property type="entry name" value="V-set"/>
    <property type="match status" value="1"/>
</dbReference>
<protein>
    <recommendedName>
        <fullName evidence="3">Ig-like domain-containing protein</fullName>
    </recommendedName>
</protein>
<evidence type="ECO:0000313" key="5">
    <source>
        <dbReference type="Proteomes" id="UP000424527"/>
    </source>
</evidence>
<name>A0A6G0IFT2_LARCR</name>
<dbReference type="GO" id="GO:0005886">
    <property type="term" value="C:plasma membrane"/>
    <property type="evidence" value="ECO:0007669"/>
    <property type="project" value="TreeGrafter"/>
</dbReference>
<evidence type="ECO:0000259" key="3">
    <source>
        <dbReference type="PROSITE" id="PS50835"/>
    </source>
</evidence>
<dbReference type="InterPro" id="IPR013106">
    <property type="entry name" value="Ig_V-set"/>
</dbReference>